<dbReference type="AlphaFoldDB" id="A0AAV2G089"/>
<dbReference type="SUPFAM" id="SSF53756">
    <property type="entry name" value="UDP-Glycosyltransferase/glycogen phosphorylase"/>
    <property type="match status" value="1"/>
</dbReference>
<keyword evidence="2" id="KW-1185">Reference proteome</keyword>
<reference evidence="1 2" key="1">
    <citation type="submission" date="2024-04" db="EMBL/GenBank/DDBJ databases">
        <authorList>
            <person name="Fracassetti M."/>
        </authorList>
    </citation>
    <scope>NUCLEOTIDE SEQUENCE [LARGE SCALE GENOMIC DNA]</scope>
</reference>
<proteinExistence type="predicted"/>
<sequence length="90" mass="10074">MLSIHVVDQGLIAWTFAERGAGVEVTRDEEDGYYSSESVAESVRAVVEEKSGRRYRDKTKEMRVAVFGNTAVFWGMASATGEKNRVRREG</sequence>
<evidence type="ECO:0000313" key="2">
    <source>
        <dbReference type="Proteomes" id="UP001497516"/>
    </source>
</evidence>
<dbReference type="Gene3D" id="3.40.50.2000">
    <property type="entry name" value="Glycogen Phosphorylase B"/>
    <property type="match status" value="1"/>
</dbReference>
<organism evidence="1 2">
    <name type="scientific">Linum trigynum</name>
    <dbReference type="NCBI Taxonomy" id="586398"/>
    <lineage>
        <taxon>Eukaryota</taxon>
        <taxon>Viridiplantae</taxon>
        <taxon>Streptophyta</taxon>
        <taxon>Embryophyta</taxon>
        <taxon>Tracheophyta</taxon>
        <taxon>Spermatophyta</taxon>
        <taxon>Magnoliopsida</taxon>
        <taxon>eudicotyledons</taxon>
        <taxon>Gunneridae</taxon>
        <taxon>Pentapetalae</taxon>
        <taxon>rosids</taxon>
        <taxon>fabids</taxon>
        <taxon>Malpighiales</taxon>
        <taxon>Linaceae</taxon>
        <taxon>Linum</taxon>
    </lineage>
</organism>
<gene>
    <name evidence="1" type="ORF">LTRI10_LOCUS43016</name>
</gene>
<name>A0AAV2G089_9ROSI</name>
<dbReference type="EMBL" id="OZ034820">
    <property type="protein sequence ID" value="CAL1403055.1"/>
    <property type="molecule type" value="Genomic_DNA"/>
</dbReference>
<accession>A0AAV2G089</accession>
<evidence type="ECO:0000313" key="1">
    <source>
        <dbReference type="EMBL" id="CAL1403055.1"/>
    </source>
</evidence>
<dbReference type="Proteomes" id="UP001497516">
    <property type="component" value="Chromosome 7"/>
</dbReference>
<protein>
    <submittedName>
        <fullName evidence="1">Uncharacterized protein</fullName>
    </submittedName>
</protein>